<organism evidence="1">
    <name type="scientific">Lotus japonicus</name>
    <name type="common">Lotus corniculatus var. japonicus</name>
    <dbReference type="NCBI Taxonomy" id="34305"/>
    <lineage>
        <taxon>Eukaryota</taxon>
        <taxon>Viridiplantae</taxon>
        <taxon>Streptophyta</taxon>
        <taxon>Embryophyta</taxon>
        <taxon>Tracheophyta</taxon>
        <taxon>Spermatophyta</taxon>
        <taxon>Magnoliopsida</taxon>
        <taxon>eudicotyledons</taxon>
        <taxon>Gunneridae</taxon>
        <taxon>Pentapetalae</taxon>
        <taxon>rosids</taxon>
        <taxon>fabids</taxon>
        <taxon>Fabales</taxon>
        <taxon>Fabaceae</taxon>
        <taxon>Papilionoideae</taxon>
        <taxon>50 kb inversion clade</taxon>
        <taxon>NPAAA clade</taxon>
        <taxon>Hologalegina</taxon>
        <taxon>robinioid clade</taxon>
        <taxon>Loteae</taxon>
        <taxon>Lotus</taxon>
    </lineage>
</organism>
<accession>I3S0Q7</accession>
<sequence>MRGVQWWRWFLQKLNGSPEIGGKRWWLSWRGKTEHGQWWLLREGGMEVVVVLAVLARGGVVVPDMLERRKW</sequence>
<proteinExistence type="evidence at transcript level"/>
<reference evidence="1" key="1">
    <citation type="submission" date="2012-05" db="EMBL/GenBank/DDBJ databases">
        <authorList>
            <person name="Krishnakumar V."/>
            <person name="Cheung F."/>
            <person name="Xiao Y."/>
            <person name="Chan A."/>
            <person name="Moskal W.A."/>
            <person name="Town C.D."/>
        </authorList>
    </citation>
    <scope>NUCLEOTIDE SEQUENCE</scope>
</reference>
<protein>
    <submittedName>
        <fullName evidence="1">Uncharacterized protein</fullName>
    </submittedName>
</protein>
<evidence type="ECO:0000313" key="1">
    <source>
        <dbReference type="EMBL" id="AFK33849.1"/>
    </source>
</evidence>
<dbReference type="EMBL" id="BT134054">
    <property type="protein sequence ID" value="AFK33849.1"/>
    <property type="molecule type" value="mRNA"/>
</dbReference>
<dbReference type="AlphaFoldDB" id="I3S0Q7"/>
<name>I3S0Q7_LOTJA</name>